<dbReference type="AlphaFoldDB" id="A0A1I1I7Q2"/>
<evidence type="ECO:0000256" key="2">
    <source>
        <dbReference type="ARBA" id="ARBA00022618"/>
    </source>
</evidence>
<keyword evidence="7" id="KW-0175">Coiled coil</keyword>
<organism evidence="9 10">
    <name type="scientific">Kushneria avicenniae</name>
    <dbReference type="NCBI Taxonomy" id="402385"/>
    <lineage>
        <taxon>Bacteria</taxon>
        <taxon>Pseudomonadati</taxon>
        <taxon>Pseudomonadota</taxon>
        <taxon>Gammaproteobacteria</taxon>
        <taxon>Oceanospirillales</taxon>
        <taxon>Halomonadaceae</taxon>
        <taxon>Kushneria</taxon>
    </lineage>
</organism>
<keyword evidence="2 7" id="KW-0132">Cell division</keyword>
<protein>
    <recommendedName>
        <fullName evidence="7">Cell division protein FtsB</fullName>
    </recommendedName>
</protein>
<feature type="region of interest" description="Disordered" evidence="8">
    <location>
        <begin position="90"/>
        <end position="121"/>
    </location>
</feature>
<dbReference type="Proteomes" id="UP000199046">
    <property type="component" value="Unassembled WGS sequence"/>
</dbReference>
<feature type="topological domain" description="Periplasmic" evidence="7">
    <location>
        <begin position="23"/>
        <end position="121"/>
    </location>
</feature>
<dbReference type="STRING" id="402385.SAMN05421848_1052"/>
<keyword evidence="7" id="KW-0997">Cell inner membrane</keyword>
<dbReference type="GO" id="GO:0005886">
    <property type="term" value="C:plasma membrane"/>
    <property type="evidence" value="ECO:0007669"/>
    <property type="project" value="UniProtKB-SubCell"/>
</dbReference>
<dbReference type="OrthoDB" id="7061211at2"/>
<dbReference type="Pfam" id="PF04977">
    <property type="entry name" value="DivIC"/>
    <property type="match status" value="1"/>
</dbReference>
<comment type="function">
    <text evidence="7">Essential cell division protein. May link together the upstream cell division proteins, which are predominantly cytoplasmic, with the downstream cell division proteins, which are predominantly periplasmic.</text>
</comment>
<feature type="topological domain" description="Cytoplasmic" evidence="7">
    <location>
        <begin position="1"/>
        <end position="4"/>
    </location>
</feature>
<dbReference type="PANTHER" id="PTHR37485:SF1">
    <property type="entry name" value="CELL DIVISION PROTEIN FTSB"/>
    <property type="match status" value="1"/>
</dbReference>
<evidence type="ECO:0000256" key="6">
    <source>
        <dbReference type="ARBA" id="ARBA00023306"/>
    </source>
</evidence>
<dbReference type="NCBIfam" id="NF002058">
    <property type="entry name" value="PRK00888.1"/>
    <property type="match status" value="1"/>
</dbReference>
<evidence type="ECO:0000256" key="7">
    <source>
        <dbReference type="HAMAP-Rule" id="MF_00599"/>
    </source>
</evidence>
<keyword evidence="10" id="KW-1185">Reference proteome</keyword>
<evidence type="ECO:0000256" key="5">
    <source>
        <dbReference type="ARBA" id="ARBA00023136"/>
    </source>
</evidence>
<dbReference type="EMBL" id="FOLY01000002">
    <property type="protein sequence ID" value="SFC32206.1"/>
    <property type="molecule type" value="Genomic_DNA"/>
</dbReference>
<accession>A0A1I1I7Q2</accession>
<dbReference type="GO" id="GO:0032153">
    <property type="term" value="C:cell division site"/>
    <property type="evidence" value="ECO:0007669"/>
    <property type="project" value="UniProtKB-UniRule"/>
</dbReference>
<dbReference type="PANTHER" id="PTHR37485">
    <property type="entry name" value="CELL DIVISION PROTEIN FTSB"/>
    <property type="match status" value="1"/>
</dbReference>
<keyword evidence="5 7" id="KW-0472">Membrane</keyword>
<dbReference type="GO" id="GO:0030428">
    <property type="term" value="C:cell septum"/>
    <property type="evidence" value="ECO:0007669"/>
    <property type="project" value="TreeGrafter"/>
</dbReference>
<keyword evidence="3 7" id="KW-0812">Transmembrane</keyword>
<evidence type="ECO:0000313" key="10">
    <source>
        <dbReference type="Proteomes" id="UP000199046"/>
    </source>
</evidence>
<dbReference type="GO" id="GO:0043093">
    <property type="term" value="P:FtsZ-dependent cytokinesis"/>
    <property type="evidence" value="ECO:0007669"/>
    <property type="project" value="UniProtKB-UniRule"/>
</dbReference>
<comment type="similarity">
    <text evidence="7">Belongs to the FtsB family.</text>
</comment>
<keyword evidence="4 7" id="KW-1133">Transmembrane helix</keyword>
<feature type="coiled-coil region" evidence="7">
    <location>
        <begin position="37"/>
        <end position="71"/>
    </location>
</feature>
<name>A0A1I1I7Q2_9GAMM</name>
<comment type="subunit">
    <text evidence="7">Part of a complex composed of FtsB, FtsL and FtsQ.</text>
</comment>
<gene>
    <name evidence="7" type="primary">ftsB</name>
    <name evidence="9" type="ORF">SAMN05421848_1052</name>
</gene>
<evidence type="ECO:0000256" key="1">
    <source>
        <dbReference type="ARBA" id="ARBA00022475"/>
    </source>
</evidence>
<evidence type="ECO:0000256" key="8">
    <source>
        <dbReference type="SAM" id="MobiDB-lite"/>
    </source>
</evidence>
<proteinExistence type="inferred from homology"/>
<sequence>MLKWISIALVVALAALQYQLWLGDGGLLEHSRVKSRADELQESNQLLTDRNDRLAAEVVDLKNGLDAIEERGRNDLGMIRNDEQFFWVPSEKASHNPTKVAPPGADQSADEARDDFTGRQG</sequence>
<keyword evidence="1 7" id="KW-1003">Cell membrane</keyword>
<keyword evidence="6 7" id="KW-0131">Cell cycle</keyword>
<dbReference type="InterPro" id="IPR007060">
    <property type="entry name" value="FtsL/DivIC"/>
</dbReference>
<reference evidence="10" key="1">
    <citation type="submission" date="2016-10" db="EMBL/GenBank/DDBJ databases">
        <authorList>
            <person name="Varghese N."/>
            <person name="Submissions S."/>
        </authorList>
    </citation>
    <scope>NUCLEOTIDE SEQUENCE [LARGE SCALE GENOMIC DNA]</scope>
    <source>
        <strain evidence="10">DSM 23439</strain>
    </source>
</reference>
<evidence type="ECO:0000256" key="3">
    <source>
        <dbReference type="ARBA" id="ARBA00022692"/>
    </source>
</evidence>
<dbReference type="HAMAP" id="MF_00599">
    <property type="entry name" value="FtsB"/>
    <property type="match status" value="1"/>
</dbReference>
<dbReference type="InterPro" id="IPR023081">
    <property type="entry name" value="Cell_div_FtsB"/>
</dbReference>
<evidence type="ECO:0000313" key="9">
    <source>
        <dbReference type="EMBL" id="SFC32206.1"/>
    </source>
</evidence>
<comment type="subcellular location">
    <subcellularLocation>
        <location evidence="7">Cell inner membrane</location>
        <topology evidence="7">Single-pass type II membrane protein</topology>
    </subcellularLocation>
    <text evidence="7">Localizes to the division septum.</text>
</comment>
<feature type="compositionally biased region" description="Basic and acidic residues" evidence="8">
    <location>
        <begin position="110"/>
        <end position="121"/>
    </location>
</feature>
<dbReference type="RefSeq" id="WP_090131456.1">
    <property type="nucleotide sequence ID" value="NZ_FOLY01000002.1"/>
</dbReference>
<evidence type="ECO:0000256" key="4">
    <source>
        <dbReference type="ARBA" id="ARBA00022989"/>
    </source>
</evidence>